<dbReference type="Gene3D" id="3.90.80.10">
    <property type="entry name" value="Inorganic pyrophosphatase"/>
    <property type="match status" value="1"/>
</dbReference>
<dbReference type="AlphaFoldDB" id="A0A1Y5FCF4"/>
<dbReference type="GO" id="GO:0005737">
    <property type="term" value="C:cytoplasm"/>
    <property type="evidence" value="ECO:0007669"/>
    <property type="project" value="InterPro"/>
</dbReference>
<sequence>MLMKIYLTLILVLLISSCAKKTHKIVPVVAKSSWLKTNDLYNHKSHNGEYLIHPFFDLVPFASRQDNSINFVMTTPAGARNKYKLDLRSGKMYRRHQFCDQKDVWKKYSGNIYRPPYTEGFVPRLLDQLGTPQKIIVFGKNRYFQDFELTPTRSQRVRVVGSVLQQYCKSFPCRGKNRWQSRLVLVAVNPFDPTFERIHHINQLRKIVDWPYVKTFIENSDGRHISGKEDTPAYRVIGNIGPKESLVNSISKGHLFKFKELKVLRNSCHKFYDHIWSSVEEIRKKKRLNKLGLSPKIAHIWDKKDALSGNVLSGEIEEVRKKDVIDTSIRTSDFSIYFKHFYKNYRKRFLTCQKFVRDTSINANKRRLWFFSYLTSFFNAERLGYIYSCSRQTWIENPMLANGKRMYGHKRNLANCTSRELDRSFDMSITVQTGLFRSFQEHNRYIEYDEGSGATHQKLYSWVRSTGDGYSCDRKRYEKVSLFPQDINWQSFGEKGMRKRTDIIQ</sequence>
<dbReference type="GO" id="GO:0006796">
    <property type="term" value="P:phosphate-containing compound metabolic process"/>
    <property type="evidence" value="ECO:0007669"/>
    <property type="project" value="InterPro"/>
</dbReference>
<evidence type="ECO:0000313" key="1">
    <source>
        <dbReference type="EMBL" id="OUR99882.1"/>
    </source>
</evidence>
<reference evidence="2" key="1">
    <citation type="journal article" date="2017" name="Proc. Natl. Acad. Sci. U.S.A.">
        <title>Simulation of Deepwater Horizon oil plume reveals substrate specialization within a complex community of hydrocarbon-degraders.</title>
        <authorList>
            <person name="Hu P."/>
            <person name="Dubinsky E.A."/>
            <person name="Probst A.J."/>
            <person name="Wang J."/>
            <person name="Sieber C.M.K."/>
            <person name="Tom L.M."/>
            <person name="Gardinali P."/>
            <person name="Banfield J.F."/>
            <person name="Atlas R.M."/>
            <person name="Andersen G.L."/>
        </authorList>
    </citation>
    <scope>NUCLEOTIDE SEQUENCE [LARGE SCALE GENOMIC DNA]</scope>
</reference>
<comment type="caution">
    <text evidence="1">The sequence shown here is derived from an EMBL/GenBank/DDBJ whole genome shotgun (WGS) entry which is preliminary data.</text>
</comment>
<dbReference type="SUPFAM" id="SSF50324">
    <property type="entry name" value="Inorganic pyrophosphatase"/>
    <property type="match status" value="1"/>
</dbReference>
<proteinExistence type="predicted"/>
<dbReference type="GO" id="GO:0004427">
    <property type="term" value="F:inorganic diphosphate phosphatase activity"/>
    <property type="evidence" value="ECO:0007669"/>
    <property type="project" value="InterPro"/>
</dbReference>
<gene>
    <name evidence="1" type="ORF">A9Q84_02310</name>
</gene>
<organism evidence="1 2">
    <name type="scientific">Halobacteriovorax marinus</name>
    <dbReference type="NCBI Taxonomy" id="97084"/>
    <lineage>
        <taxon>Bacteria</taxon>
        <taxon>Pseudomonadati</taxon>
        <taxon>Bdellovibrionota</taxon>
        <taxon>Bacteriovoracia</taxon>
        <taxon>Bacteriovoracales</taxon>
        <taxon>Halobacteriovoraceae</taxon>
        <taxon>Halobacteriovorax</taxon>
    </lineage>
</organism>
<dbReference type="EMBL" id="MAAO01000002">
    <property type="protein sequence ID" value="OUR99882.1"/>
    <property type="molecule type" value="Genomic_DNA"/>
</dbReference>
<name>A0A1Y5FCF4_9BACT</name>
<dbReference type="PROSITE" id="PS51257">
    <property type="entry name" value="PROKAR_LIPOPROTEIN"/>
    <property type="match status" value="1"/>
</dbReference>
<evidence type="ECO:0000313" key="2">
    <source>
        <dbReference type="Proteomes" id="UP000196531"/>
    </source>
</evidence>
<dbReference type="GO" id="GO:0000287">
    <property type="term" value="F:magnesium ion binding"/>
    <property type="evidence" value="ECO:0007669"/>
    <property type="project" value="InterPro"/>
</dbReference>
<protein>
    <recommendedName>
        <fullName evidence="3">Lipoprotein</fullName>
    </recommendedName>
</protein>
<accession>A0A1Y5FCF4</accession>
<dbReference type="InterPro" id="IPR036649">
    <property type="entry name" value="Pyrophosphatase_sf"/>
</dbReference>
<evidence type="ECO:0008006" key="3">
    <source>
        <dbReference type="Google" id="ProtNLM"/>
    </source>
</evidence>
<dbReference type="Proteomes" id="UP000196531">
    <property type="component" value="Unassembled WGS sequence"/>
</dbReference>